<comment type="caution">
    <text evidence="1">The sequence shown here is derived from an EMBL/GenBank/DDBJ whole genome shotgun (WGS) entry which is preliminary data.</text>
</comment>
<gene>
    <name evidence="1" type="ORF">UV89_C0026G0008</name>
</gene>
<reference evidence="1 2" key="1">
    <citation type="journal article" date="2015" name="Nature">
        <title>rRNA introns, odd ribosomes, and small enigmatic genomes across a large radiation of phyla.</title>
        <authorList>
            <person name="Brown C.T."/>
            <person name="Hug L.A."/>
            <person name="Thomas B.C."/>
            <person name="Sharon I."/>
            <person name="Castelle C.J."/>
            <person name="Singh A."/>
            <person name="Wilkins M.J."/>
            <person name="Williams K.H."/>
            <person name="Banfield J.F."/>
        </authorList>
    </citation>
    <scope>NUCLEOTIDE SEQUENCE [LARGE SCALE GENOMIC DNA]</scope>
</reference>
<dbReference type="AlphaFoldDB" id="A0A0G1EJE7"/>
<dbReference type="Proteomes" id="UP000033910">
    <property type="component" value="Unassembled WGS sequence"/>
</dbReference>
<name>A0A0G1EJE7_UNCKA</name>
<evidence type="ECO:0000313" key="2">
    <source>
        <dbReference type="Proteomes" id="UP000033910"/>
    </source>
</evidence>
<evidence type="ECO:0000313" key="1">
    <source>
        <dbReference type="EMBL" id="KKT10186.1"/>
    </source>
</evidence>
<sequence length="115" mass="12432">MVGIGVKPGLSSPAYYEIEAGCLSKISFGVVTKLISIRKVLATEKIKGYDPGGTASYTPAHSIRNVNVPLGSHPLMAKYYQKVIGLSNLPKLKKSCEGSHESSWSFHRVLSIPSR</sequence>
<accession>A0A0G1EJE7</accession>
<protein>
    <submittedName>
        <fullName evidence="1">Uncharacterized protein</fullName>
    </submittedName>
</protein>
<proteinExistence type="predicted"/>
<dbReference type="EMBL" id="LCGF01000026">
    <property type="protein sequence ID" value="KKT10186.1"/>
    <property type="molecule type" value="Genomic_DNA"/>
</dbReference>
<organism evidence="1 2">
    <name type="scientific">candidate division WWE3 bacterium GW2011_GWB2_43_22</name>
    <dbReference type="NCBI Taxonomy" id="1619118"/>
    <lineage>
        <taxon>Bacteria</taxon>
        <taxon>Katanobacteria</taxon>
    </lineage>
</organism>